<evidence type="ECO:0000256" key="1">
    <source>
        <dbReference type="SAM" id="Phobius"/>
    </source>
</evidence>
<gene>
    <name evidence="2" type="ORF">LQ327_22460</name>
</gene>
<evidence type="ECO:0000313" key="2">
    <source>
        <dbReference type="EMBL" id="MCD2196139.1"/>
    </source>
</evidence>
<feature type="transmembrane region" description="Helical" evidence="1">
    <location>
        <begin position="124"/>
        <end position="143"/>
    </location>
</feature>
<dbReference type="RefSeq" id="WP_230737993.1">
    <property type="nucleotide sequence ID" value="NZ_JAJNDB010000005.1"/>
</dbReference>
<evidence type="ECO:0000313" key="3">
    <source>
        <dbReference type="Proteomes" id="UP001199469"/>
    </source>
</evidence>
<name>A0ABS8PCY6_9PSEU</name>
<feature type="transmembrane region" description="Helical" evidence="1">
    <location>
        <begin position="56"/>
        <end position="77"/>
    </location>
</feature>
<accession>A0ABS8PCY6</accession>
<proteinExistence type="predicted"/>
<organism evidence="2 3">
    <name type="scientific">Actinomycetospora endophytica</name>
    <dbReference type="NCBI Taxonomy" id="2291215"/>
    <lineage>
        <taxon>Bacteria</taxon>
        <taxon>Bacillati</taxon>
        <taxon>Actinomycetota</taxon>
        <taxon>Actinomycetes</taxon>
        <taxon>Pseudonocardiales</taxon>
        <taxon>Pseudonocardiaceae</taxon>
        <taxon>Actinomycetospora</taxon>
    </lineage>
</organism>
<dbReference type="Proteomes" id="UP001199469">
    <property type="component" value="Unassembled WGS sequence"/>
</dbReference>
<keyword evidence="1" id="KW-1133">Transmembrane helix</keyword>
<keyword evidence="1" id="KW-0472">Membrane</keyword>
<sequence>MAQTFAAVIAPTTVITALLFYFGRLHAQALTRYFGVSFTVFDFTTQDYLVRSADGLFVPLTFAASLVLVSLVLRRGYLLLPPTVRDPVGAVLIPVLTVVGLGMLVVSLLIAWGSIAADSAPELGGLMLCAGSLALLWALRSWGRRTGPSLEGPASSPTTRGAEYVVGFVLVSVGLFWAINSYAIGVGTGRAEQIESDLGASPDLVLLSRGRLGMQAPGITETVCSDPGINPESSFRFRYTGLKYVLQSGNYYLLLPATWSHDSGPAFVVARSDSLQLQFYPPGQGVQLTC</sequence>
<keyword evidence="1" id="KW-0812">Transmembrane</keyword>
<protein>
    <submittedName>
        <fullName evidence="2">Uncharacterized protein</fullName>
    </submittedName>
</protein>
<comment type="caution">
    <text evidence="2">The sequence shown here is derived from an EMBL/GenBank/DDBJ whole genome shotgun (WGS) entry which is preliminary data.</text>
</comment>
<dbReference type="EMBL" id="JAJNDB010000005">
    <property type="protein sequence ID" value="MCD2196139.1"/>
    <property type="molecule type" value="Genomic_DNA"/>
</dbReference>
<keyword evidence="3" id="KW-1185">Reference proteome</keyword>
<feature type="transmembrane region" description="Helical" evidence="1">
    <location>
        <begin position="164"/>
        <end position="184"/>
    </location>
</feature>
<feature type="transmembrane region" description="Helical" evidence="1">
    <location>
        <begin position="89"/>
        <end position="112"/>
    </location>
</feature>
<reference evidence="2 3" key="1">
    <citation type="submission" date="2021-11" db="EMBL/GenBank/DDBJ databases">
        <title>Draft genome sequence of Actinomycetospora sp. SF1 isolated from the rhizosphere soil.</title>
        <authorList>
            <person name="Duangmal K."/>
            <person name="Chantavorakit T."/>
        </authorList>
    </citation>
    <scope>NUCLEOTIDE SEQUENCE [LARGE SCALE GENOMIC DNA]</scope>
    <source>
        <strain evidence="2 3">TBRC 5722</strain>
    </source>
</reference>